<evidence type="ECO:0000256" key="2">
    <source>
        <dbReference type="SAM" id="Coils"/>
    </source>
</evidence>
<organism evidence="4 5">
    <name type="scientific">Rhizoctonia solani</name>
    <dbReference type="NCBI Taxonomy" id="456999"/>
    <lineage>
        <taxon>Eukaryota</taxon>
        <taxon>Fungi</taxon>
        <taxon>Dikarya</taxon>
        <taxon>Basidiomycota</taxon>
        <taxon>Agaricomycotina</taxon>
        <taxon>Agaricomycetes</taxon>
        <taxon>Cantharellales</taxon>
        <taxon>Ceratobasidiaceae</taxon>
        <taxon>Rhizoctonia</taxon>
    </lineage>
</organism>
<dbReference type="Pfam" id="PF04548">
    <property type="entry name" value="AIG1"/>
    <property type="match status" value="1"/>
</dbReference>
<feature type="coiled-coil region" evidence="2">
    <location>
        <begin position="498"/>
        <end position="570"/>
    </location>
</feature>
<keyword evidence="2" id="KW-0175">Coiled coil</keyword>
<dbReference type="Proteomes" id="UP000663826">
    <property type="component" value="Unassembled WGS sequence"/>
</dbReference>
<dbReference type="CDD" id="cd00882">
    <property type="entry name" value="Ras_like_GTPase"/>
    <property type="match status" value="1"/>
</dbReference>
<feature type="domain" description="AIG1-type G" evidence="3">
    <location>
        <begin position="163"/>
        <end position="264"/>
    </location>
</feature>
<evidence type="ECO:0000256" key="1">
    <source>
        <dbReference type="ARBA" id="ARBA00022741"/>
    </source>
</evidence>
<gene>
    <name evidence="4" type="ORF">RDB_LOCUS89995</name>
</gene>
<dbReference type="InterPro" id="IPR027417">
    <property type="entry name" value="P-loop_NTPase"/>
</dbReference>
<dbReference type="EMBL" id="CAJMWQ010001822">
    <property type="protein sequence ID" value="CAE6462738.1"/>
    <property type="molecule type" value="Genomic_DNA"/>
</dbReference>
<dbReference type="SUPFAM" id="SSF52540">
    <property type="entry name" value="P-loop containing nucleoside triphosphate hydrolases"/>
    <property type="match status" value="1"/>
</dbReference>
<accession>A0A8H3BP57</accession>
<protein>
    <recommendedName>
        <fullName evidence="3">AIG1-type G domain-containing protein</fullName>
    </recommendedName>
</protein>
<comment type="caution">
    <text evidence="4">The sequence shown here is derived from an EMBL/GenBank/DDBJ whole genome shotgun (WGS) entry which is preliminary data.</text>
</comment>
<evidence type="ECO:0000313" key="4">
    <source>
        <dbReference type="EMBL" id="CAE6462738.1"/>
    </source>
</evidence>
<name>A0A8H3BP57_9AGAM</name>
<dbReference type="GO" id="GO:0005525">
    <property type="term" value="F:GTP binding"/>
    <property type="evidence" value="ECO:0007669"/>
    <property type="project" value="InterPro"/>
</dbReference>
<dbReference type="Gene3D" id="3.40.50.300">
    <property type="entry name" value="P-loop containing nucleotide triphosphate hydrolases"/>
    <property type="match status" value="1"/>
</dbReference>
<dbReference type="PANTHER" id="PTHR32046">
    <property type="entry name" value="G DOMAIN-CONTAINING PROTEIN"/>
    <property type="match status" value="1"/>
</dbReference>
<keyword evidence="1" id="KW-0547">Nucleotide-binding</keyword>
<reference evidence="4" key="1">
    <citation type="submission" date="2021-01" db="EMBL/GenBank/DDBJ databases">
        <authorList>
            <person name="Kaushik A."/>
        </authorList>
    </citation>
    <scope>NUCLEOTIDE SEQUENCE</scope>
    <source>
        <strain evidence="4">AG1-1B</strain>
    </source>
</reference>
<dbReference type="AlphaFoldDB" id="A0A8H3BP57"/>
<evidence type="ECO:0000313" key="5">
    <source>
        <dbReference type="Proteomes" id="UP000663826"/>
    </source>
</evidence>
<sequence>MKPKNQRQHGSKSKADLEHIDAEIKLMQANVDKAVGSLRQQEITMSQSRASVLGLVKSINQDSLGVGFADYIRAALRAFQYYKIHTISIDGPGKVDEEISRLETCANILESKITEDAVLGETGCGKTAFLSLLLNLFKGYGPFELEDENDERAESGLEKQETQTSDATLYTFTTPDGTEIQILDTPGLADTRGIQQDEQHKAKINKAMQEFVTTVDAVVIMANGTTERMATASSYTLNMLASAFPYSIVDNIAFIFTHCDSFTRNLDIASLPEALRKSNYWTLENPLAYHKKYQREVKAGSSESTLKEGRERLESIYKKTVLTLNEWLDWADARYARPTLEIKRLYQTMVDVEAQIEAAISLMTRLGERRRELQTAQHGLEDHRTSKSTIQALCNQTIEYWERVPDDKHNLICIAPDCYSNCHIDCSLPFSLNPADIGRHCEAFVCSVDDAQRRTESDDASNSLCCIHCPHEAREHRHYKSKHVKQTRALHPTAKADLAKAEAKEHRLEMAKRVAKEKLDSTQLELDTVQDKVNSLVDTYNSKCLNKNFDERINSAIQMMELRLEELKSKPGTEHAQGIVQSAIQKLKTKLDVLRKSWEKKSGVVNHLTGTAGSGFESGVESGVESLIGALGAALIGAILSVV</sequence>
<dbReference type="InterPro" id="IPR006703">
    <property type="entry name" value="G_AIG1"/>
</dbReference>
<dbReference type="PANTHER" id="PTHR32046:SF12">
    <property type="entry name" value="AIG1-TYPE G DOMAIN-CONTAINING PROTEIN"/>
    <property type="match status" value="1"/>
</dbReference>
<evidence type="ECO:0000259" key="3">
    <source>
        <dbReference type="Pfam" id="PF04548"/>
    </source>
</evidence>
<proteinExistence type="predicted"/>